<evidence type="ECO:0000259" key="4">
    <source>
        <dbReference type="PROSITE" id="PS50949"/>
    </source>
</evidence>
<dbReference type="PROSITE" id="PS50949">
    <property type="entry name" value="HTH_GNTR"/>
    <property type="match status" value="1"/>
</dbReference>
<evidence type="ECO:0000313" key="6">
    <source>
        <dbReference type="Proteomes" id="UP001164557"/>
    </source>
</evidence>
<keyword evidence="2" id="KW-0238">DNA-binding</keyword>
<keyword evidence="1" id="KW-0805">Transcription regulation</keyword>
<dbReference type="SMART" id="SM00345">
    <property type="entry name" value="HTH_GNTR"/>
    <property type="match status" value="1"/>
</dbReference>
<dbReference type="InterPro" id="IPR036390">
    <property type="entry name" value="WH_DNA-bd_sf"/>
</dbReference>
<dbReference type="AlphaFoldDB" id="A0AA47B4F4"/>
<dbReference type="PRINTS" id="PR00035">
    <property type="entry name" value="HTHGNTR"/>
</dbReference>
<dbReference type="InterPro" id="IPR050679">
    <property type="entry name" value="Bact_HTH_transcr_reg"/>
</dbReference>
<dbReference type="Pfam" id="PF07702">
    <property type="entry name" value="UTRA"/>
    <property type="match status" value="1"/>
</dbReference>
<feature type="domain" description="HTH gntR-type" evidence="4">
    <location>
        <begin position="6"/>
        <end position="74"/>
    </location>
</feature>
<dbReference type="RefSeq" id="WP_046326564.1">
    <property type="nucleotide sequence ID" value="NZ_CP084389.1"/>
</dbReference>
<name>A0AA47B4F4_9LACO</name>
<dbReference type="GO" id="GO:0045892">
    <property type="term" value="P:negative regulation of DNA-templated transcription"/>
    <property type="evidence" value="ECO:0007669"/>
    <property type="project" value="TreeGrafter"/>
</dbReference>
<dbReference type="GO" id="GO:0003677">
    <property type="term" value="F:DNA binding"/>
    <property type="evidence" value="ECO:0007669"/>
    <property type="project" value="UniProtKB-KW"/>
</dbReference>
<dbReference type="PANTHER" id="PTHR44846">
    <property type="entry name" value="MANNOSYL-D-GLYCERATE TRANSPORT/METABOLISM SYSTEM REPRESSOR MNGR-RELATED"/>
    <property type="match status" value="1"/>
</dbReference>
<keyword evidence="6" id="KW-1185">Reference proteome</keyword>
<proteinExistence type="predicted"/>
<dbReference type="CDD" id="cd07377">
    <property type="entry name" value="WHTH_GntR"/>
    <property type="match status" value="1"/>
</dbReference>
<dbReference type="InterPro" id="IPR011663">
    <property type="entry name" value="UTRA"/>
</dbReference>
<protein>
    <submittedName>
        <fullName evidence="5">GntR family transcriptional regulator</fullName>
    </submittedName>
</protein>
<evidence type="ECO:0000256" key="2">
    <source>
        <dbReference type="ARBA" id="ARBA00023125"/>
    </source>
</evidence>
<dbReference type="Gene3D" id="1.10.10.10">
    <property type="entry name" value="Winged helix-like DNA-binding domain superfamily/Winged helix DNA-binding domain"/>
    <property type="match status" value="1"/>
</dbReference>
<dbReference type="InterPro" id="IPR028978">
    <property type="entry name" value="Chorismate_lyase_/UTRA_dom_sf"/>
</dbReference>
<dbReference type="SMART" id="SM00866">
    <property type="entry name" value="UTRA"/>
    <property type="match status" value="1"/>
</dbReference>
<keyword evidence="3" id="KW-0804">Transcription</keyword>
<evidence type="ECO:0000313" key="5">
    <source>
        <dbReference type="EMBL" id="UZX29778.1"/>
    </source>
</evidence>
<reference evidence="5" key="1">
    <citation type="submission" date="2021-09" db="EMBL/GenBank/DDBJ databases">
        <title>Lactobacillus species from Apis mellifera, Switzerland.</title>
        <authorList>
            <person name="Pfister J."/>
            <person name="Brown A."/>
            <person name="Neumann P."/>
            <person name="Collaud A."/>
            <person name="Retschnig G."/>
            <person name="Perreten V."/>
        </authorList>
    </citation>
    <scope>NUCLEOTIDE SEQUENCE</scope>
    <source>
        <strain evidence="5">IBH002</strain>
    </source>
</reference>
<organism evidence="5 6">
    <name type="scientific">Lactobacillus helsingborgensis</name>
    <dbReference type="NCBI Taxonomy" id="1218494"/>
    <lineage>
        <taxon>Bacteria</taxon>
        <taxon>Bacillati</taxon>
        <taxon>Bacillota</taxon>
        <taxon>Bacilli</taxon>
        <taxon>Lactobacillales</taxon>
        <taxon>Lactobacillaceae</taxon>
        <taxon>Lactobacillus</taxon>
    </lineage>
</organism>
<dbReference type="InterPro" id="IPR036388">
    <property type="entry name" value="WH-like_DNA-bd_sf"/>
</dbReference>
<gene>
    <name evidence="5" type="ORF">LDX53_00645</name>
</gene>
<dbReference type="Pfam" id="PF00392">
    <property type="entry name" value="GntR"/>
    <property type="match status" value="1"/>
</dbReference>
<dbReference type="EMBL" id="CP084389">
    <property type="protein sequence ID" value="UZX29778.1"/>
    <property type="molecule type" value="Genomic_DNA"/>
</dbReference>
<dbReference type="Gene3D" id="3.40.1410.10">
    <property type="entry name" value="Chorismate lyase-like"/>
    <property type="match status" value="1"/>
</dbReference>
<dbReference type="InterPro" id="IPR000524">
    <property type="entry name" value="Tscrpt_reg_HTH_GntR"/>
</dbReference>
<dbReference type="Proteomes" id="UP001164557">
    <property type="component" value="Chromosome"/>
</dbReference>
<accession>A0AA47B4F4</accession>
<dbReference type="SUPFAM" id="SSF64288">
    <property type="entry name" value="Chorismate lyase-like"/>
    <property type="match status" value="1"/>
</dbReference>
<dbReference type="PANTHER" id="PTHR44846:SF1">
    <property type="entry name" value="MANNOSYL-D-GLYCERATE TRANSPORT_METABOLISM SYSTEM REPRESSOR MNGR-RELATED"/>
    <property type="match status" value="1"/>
</dbReference>
<dbReference type="SUPFAM" id="SSF46785">
    <property type="entry name" value="Winged helix' DNA-binding domain"/>
    <property type="match status" value="1"/>
</dbReference>
<dbReference type="GO" id="GO:0003700">
    <property type="term" value="F:DNA-binding transcription factor activity"/>
    <property type="evidence" value="ECO:0007669"/>
    <property type="project" value="InterPro"/>
</dbReference>
<evidence type="ECO:0000256" key="1">
    <source>
        <dbReference type="ARBA" id="ARBA00023015"/>
    </source>
</evidence>
<evidence type="ECO:0000256" key="3">
    <source>
        <dbReference type="ARBA" id="ARBA00023163"/>
    </source>
</evidence>
<sequence length="239" mass="27751">MTEKELPKYQVIANDLLAKIQTGFYPQNSIIPPEIDLAQKYQVSRPTVRQAISQLVHQGYLERKRKRGTLVKKVKIEQEFTHLIESYSEEMSAKGIYPKTNLLYFKEEKANSEVSKNLQLPLNEPVFKLVRLRYANNQPIVLVTTYVPKRRVPELINYDFAQVSLYSTLEKYHLKVTRVIRKLEVLAASETTANLLNIAVNEPIFYFHTQGLTADEQPIEYSIAEYRGDINSFVIDVRR</sequence>